<organism evidence="2 3">
    <name type="scientific">Stylosanthes scabra</name>
    <dbReference type="NCBI Taxonomy" id="79078"/>
    <lineage>
        <taxon>Eukaryota</taxon>
        <taxon>Viridiplantae</taxon>
        <taxon>Streptophyta</taxon>
        <taxon>Embryophyta</taxon>
        <taxon>Tracheophyta</taxon>
        <taxon>Spermatophyta</taxon>
        <taxon>Magnoliopsida</taxon>
        <taxon>eudicotyledons</taxon>
        <taxon>Gunneridae</taxon>
        <taxon>Pentapetalae</taxon>
        <taxon>rosids</taxon>
        <taxon>fabids</taxon>
        <taxon>Fabales</taxon>
        <taxon>Fabaceae</taxon>
        <taxon>Papilionoideae</taxon>
        <taxon>50 kb inversion clade</taxon>
        <taxon>dalbergioids sensu lato</taxon>
        <taxon>Dalbergieae</taxon>
        <taxon>Pterocarpus clade</taxon>
        <taxon>Stylosanthes</taxon>
    </lineage>
</organism>
<reference evidence="2 3" key="1">
    <citation type="journal article" date="2023" name="Plants (Basel)">
        <title>Bridging the Gap: Combining Genomics and Transcriptomics Approaches to Understand Stylosanthes scabra, an Orphan Legume from the Brazilian Caatinga.</title>
        <authorList>
            <person name="Ferreira-Neto J.R.C."/>
            <person name="da Silva M.D."/>
            <person name="Binneck E."/>
            <person name="de Melo N.F."/>
            <person name="da Silva R.H."/>
            <person name="de Melo A.L.T.M."/>
            <person name="Pandolfi V."/>
            <person name="Bustamante F.O."/>
            <person name="Brasileiro-Vidal A.C."/>
            <person name="Benko-Iseppon A.M."/>
        </authorList>
    </citation>
    <scope>NUCLEOTIDE SEQUENCE [LARGE SCALE GENOMIC DNA]</scope>
    <source>
        <tissue evidence="2">Leaves</tissue>
    </source>
</reference>
<evidence type="ECO:0000313" key="2">
    <source>
        <dbReference type="EMBL" id="MED6146604.1"/>
    </source>
</evidence>
<gene>
    <name evidence="2" type="ORF">PIB30_035988</name>
</gene>
<evidence type="ECO:0000313" key="3">
    <source>
        <dbReference type="Proteomes" id="UP001341840"/>
    </source>
</evidence>
<proteinExistence type="predicted"/>
<accession>A0ABU6TD05</accession>
<feature type="compositionally biased region" description="Basic and acidic residues" evidence="1">
    <location>
        <begin position="48"/>
        <end position="58"/>
    </location>
</feature>
<name>A0ABU6TD05_9FABA</name>
<feature type="region of interest" description="Disordered" evidence="1">
    <location>
        <begin position="31"/>
        <end position="58"/>
    </location>
</feature>
<dbReference type="EMBL" id="JASCZI010090795">
    <property type="protein sequence ID" value="MED6146604.1"/>
    <property type="molecule type" value="Genomic_DNA"/>
</dbReference>
<sequence length="152" mass="16357">MDPDLRVSEADEVSEDAASLVYISDSVSPIEEKGPLAESGPIDSNTPYKRDGGGDISRSLDRNLWKLGAGRALVKMSATCSEDRVVSEVNCRQVITKNHGCCFAGLSEFMKLVLDPLQLSEDGSESSILGLGGASTTFGCFEHFQETRLLPK</sequence>
<protein>
    <submittedName>
        <fullName evidence="2">Uncharacterized protein</fullName>
    </submittedName>
</protein>
<evidence type="ECO:0000256" key="1">
    <source>
        <dbReference type="SAM" id="MobiDB-lite"/>
    </source>
</evidence>
<dbReference type="Proteomes" id="UP001341840">
    <property type="component" value="Unassembled WGS sequence"/>
</dbReference>
<comment type="caution">
    <text evidence="2">The sequence shown here is derived from an EMBL/GenBank/DDBJ whole genome shotgun (WGS) entry which is preliminary data.</text>
</comment>
<keyword evidence="3" id="KW-1185">Reference proteome</keyword>